<accession>A0AAU7FNZ9</accession>
<reference evidence="1" key="1">
    <citation type="submission" date="2024-05" db="EMBL/GenBank/DDBJ databases">
        <authorList>
            <person name="Liu Z."/>
        </authorList>
    </citation>
    <scope>NUCLEOTIDE SEQUENCE</scope>
    <source>
        <strain evidence="1">BS1807G30</strain>
    </source>
</reference>
<protein>
    <submittedName>
        <fullName evidence="1">Uncharacterized protein</fullName>
    </submittedName>
</protein>
<gene>
    <name evidence="1" type="ORF">ABG082_05850</name>
</gene>
<proteinExistence type="predicted"/>
<dbReference type="RefSeq" id="WP_348936658.1">
    <property type="nucleotide sequence ID" value="NZ_CP157353.1"/>
</dbReference>
<organism evidence="1">
    <name type="scientific">Bacillus sp. BS1807G30</name>
    <dbReference type="NCBI Taxonomy" id="3153756"/>
    <lineage>
        <taxon>Bacteria</taxon>
        <taxon>Bacillati</taxon>
        <taxon>Bacillota</taxon>
        <taxon>Bacilli</taxon>
        <taxon>Bacillales</taxon>
        <taxon>Bacillaceae</taxon>
        <taxon>Bacillus</taxon>
    </lineage>
</organism>
<evidence type="ECO:0000313" key="1">
    <source>
        <dbReference type="EMBL" id="XBM05278.1"/>
    </source>
</evidence>
<dbReference type="EMBL" id="CP157353">
    <property type="protein sequence ID" value="XBM05278.1"/>
    <property type="molecule type" value="Genomic_DNA"/>
</dbReference>
<dbReference type="AlphaFoldDB" id="A0AAU7FNZ9"/>
<sequence>MQLKFEENNYEKKIIDFVIHPDEYDPEIFVEAVEVIDLANGIVFSAGGGFIELIKPYVREDGAIEIGSKSHEIAGINIPEDLPIDIERIMKMTVIELLQEILKVNMDKENMRLKNEKNFSCN</sequence>
<name>A0AAU7FNZ9_9BACI</name>